<comment type="caution">
    <text evidence="7">The sequence shown here is derived from an EMBL/GenBank/DDBJ whole genome shotgun (WGS) entry which is preliminary data.</text>
</comment>
<keyword evidence="3 6" id="KW-0812">Transmembrane</keyword>
<feature type="transmembrane region" description="Helical" evidence="6">
    <location>
        <begin position="104"/>
        <end position="126"/>
    </location>
</feature>
<evidence type="ECO:0000313" key="7">
    <source>
        <dbReference type="EMBL" id="PTQ91069.1"/>
    </source>
</evidence>
<dbReference type="RefSeq" id="WP_107864097.1">
    <property type="nucleotide sequence ID" value="NZ_QAON01000001.1"/>
</dbReference>
<name>A0A2T5J369_9GAMM</name>
<evidence type="ECO:0000256" key="6">
    <source>
        <dbReference type="SAM" id="Phobius"/>
    </source>
</evidence>
<evidence type="ECO:0000256" key="3">
    <source>
        <dbReference type="ARBA" id="ARBA00022692"/>
    </source>
</evidence>
<gene>
    <name evidence="7" type="ORF">C8N29_101141</name>
</gene>
<evidence type="ECO:0000256" key="5">
    <source>
        <dbReference type="ARBA" id="ARBA00023136"/>
    </source>
</evidence>
<protein>
    <submittedName>
        <fullName evidence="7">ATP synthase protein I</fullName>
    </submittedName>
</protein>
<evidence type="ECO:0000313" key="8">
    <source>
        <dbReference type="Proteomes" id="UP000244223"/>
    </source>
</evidence>
<dbReference type="OrthoDB" id="5702716at2"/>
<accession>A0A2T5J369</accession>
<dbReference type="GO" id="GO:0005886">
    <property type="term" value="C:plasma membrane"/>
    <property type="evidence" value="ECO:0007669"/>
    <property type="project" value="UniProtKB-SubCell"/>
</dbReference>
<dbReference type="InterPro" id="IPR005598">
    <property type="entry name" value="ATP_synth_I"/>
</dbReference>
<evidence type="ECO:0000256" key="4">
    <source>
        <dbReference type="ARBA" id="ARBA00022989"/>
    </source>
</evidence>
<dbReference type="Pfam" id="PF03899">
    <property type="entry name" value="ATP-synt_I"/>
    <property type="match status" value="1"/>
</dbReference>
<keyword evidence="2" id="KW-1003">Cell membrane</keyword>
<evidence type="ECO:0000256" key="1">
    <source>
        <dbReference type="ARBA" id="ARBA00004651"/>
    </source>
</evidence>
<comment type="subcellular location">
    <subcellularLocation>
        <location evidence="1">Cell membrane</location>
        <topology evidence="1">Multi-pass membrane protein</topology>
    </subcellularLocation>
</comment>
<evidence type="ECO:0000256" key="2">
    <source>
        <dbReference type="ARBA" id="ARBA00022475"/>
    </source>
</evidence>
<feature type="transmembrane region" description="Helical" evidence="6">
    <location>
        <begin position="21"/>
        <end position="37"/>
    </location>
</feature>
<dbReference type="Proteomes" id="UP000244223">
    <property type="component" value="Unassembled WGS sequence"/>
</dbReference>
<organism evidence="7 8">
    <name type="scientific">Agitococcus lubricus</name>
    <dbReference type="NCBI Taxonomy" id="1077255"/>
    <lineage>
        <taxon>Bacteria</taxon>
        <taxon>Pseudomonadati</taxon>
        <taxon>Pseudomonadota</taxon>
        <taxon>Gammaproteobacteria</taxon>
        <taxon>Moraxellales</taxon>
        <taxon>Moraxellaceae</taxon>
        <taxon>Agitococcus</taxon>
    </lineage>
</organism>
<feature type="transmembrane region" description="Helical" evidence="6">
    <location>
        <begin position="43"/>
        <end position="61"/>
    </location>
</feature>
<reference evidence="7 8" key="1">
    <citation type="submission" date="2018-04" db="EMBL/GenBank/DDBJ databases">
        <title>Genomic Encyclopedia of Archaeal and Bacterial Type Strains, Phase II (KMG-II): from individual species to whole genera.</title>
        <authorList>
            <person name="Goeker M."/>
        </authorList>
    </citation>
    <scope>NUCLEOTIDE SEQUENCE [LARGE SCALE GENOMIC DNA]</scope>
    <source>
        <strain evidence="7 8">DSM 5822</strain>
    </source>
</reference>
<dbReference type="EMBL" id="QAON01000001">
    <property type="protein sequence ID" value="PTQ91069.1"/>
    <property type="molecule type" value="Genomic_DNA"/>
</dbReference>
<dbReference type="AlphaFoldDB" id="A0A2T5J369"/>
<feature type="transmembrane region" description="Helical" evidence="6">
    <location>
        <begin position="81"/>
        <end position="98"/>
    </location>
</feature>
<proteinExistence type="predicted"/>
<keyword evidence="5 6" id="KW-0472">Membrane</keyword>
<keyword evidence="8" id="KW-1185">Reference proteome</keyword>
<sequence length="130" mass="13817">MSRPQPLVDKTPAVRLIKGQLMVAITITLIASFWGSWSSLSAGVGASIAVIGSAYFALQAFRHAGAGSAKQIVRSFYKGAAGRFVLTVLLFSAAFAGIKALQAGWVLAGFFIVQLVAWVSPLWDALRHKP</sequence>
<keyword evidence="4 6" id="KW-1133">Transmembrane helix</keyword>